<dbReference type="AlphaFoldDB" id="A0A428W8R5"/>
<accession>A0A428W8R5</accession>
<evidence type="ECO:0000313" key="3">
    <source>
        <dbReference type="Proteomes" id="UP000286716"/>
    </source>
</evidence>
<dbReference type="OrthoDB" id="3637814at2"/>
<name>A0A428W8R5_AMYBA</name>
<evidence type="ECO:0000256" key="1">
    <source>
        <dbReference type="SAM" id="Phobius"/>
    </source>
</evidence>
<gene>
    <name evidence="2" type="ORF">DMA12_29890</name>
</gene>
<feature type="transmembrane region" description="Helical" evidence="1">
    <location>
        <begin position="188"/>
        <end position="206"/>
    </location>
</feature>
<evidence type="ECO:0000313" key="2">
    <source>
        <dbReference type="EMBL" id="RSM39512.1"/>
    </source>
</evidence>
<keyword evidence="1" id="KW-0812">Transmembrane</keyword>
<feature type="transmembrane region" description="Helical" evidence="1">
    <location>
        <begin position="58"/>
        <end position="81"/>
    </location>
</feature>
<proteinExistence type="predicted"/>
<keyword evidence="1" id="KW-1133">Transmembrane helix</keyword>
<comment type="caution">
    <text evidence="2">The sequence shown here is derived from an EMBL/GenBank/DDBJ whole genome shotgun (WGS) entry which is preliminary data.</text>
</comment>
<sequence>MLASLLPGFRDVRSALVAGYMWFCAGWLLIGHYHPPSADLLGKPALELLELFGTGGRLAAISVLCLLIGEVTGTFMQSVFFQLSAAYLRRLTPDSLDRWPRGLLSVFRPLSTRALVRVRDRIRLDYRRHQDSTTSDATPRGDDRHEIDRLALDAVHQVLFMSPRLIVAKPELYAEFSRIKGESEFRDAILLPLPILAVAVCVDLSVPAWVKVLLLAGTVIVDGYLFAQARQRFRQSHSLISHSIADGTVRSAAIADWESPIAPGER</sequence>
<dbReference type="RefSeq" id="WP_020641819.1">
    <property type="nucleotide sequence ID" value="NZ_QHHU01000045.1"/>
</dbReference>
<keyword evidence="1" id="KW-0472">Membrane</keyword>
<feature type="transmembrane region" description="Helical" evidence="1">
    <location>
        <begin position="12"/>
        <end position="30"/>
    </location>
</feature>
<reference evidence="2 3" key="1">
    <citation type="submission" date="2018-05" db="EMBL/GenBank/DDBJ databases">
        <title>Evolution of GPA BGCs.</title>
        <authorList>
            <person name="Waglechner N."/>
            <person name="Wright G.D."/>
        </authorList>
    </citation>
    <scope>NUCLEOTIDE SEQUENCE [LARGE SCALE GENOMIC DNA]</scope>
    <source>
        <strain evidence="2 3">DSM 5908</strain>
    </source>
</reference>
<protein>
    <submittedName>
        <fullName evidence="2">Uncharacterized protein</fullName>
    </submittedName>
</protein>
<dbReference type="EMBL" id="QHHU01000045">
    <property type="protein sequence ID" value="RSM39512.1"/>
    <property type="molecule type" value="Genomic_DNA"/>
</dbReference>
<dbReference type="Proteomes" id="UP000286716">
    <property type="component" value="Unassembled WGS sequence"/>
</dbReference>
<keyword evidence="3" id="KW-1185">Reference proteome</keyword>
<organism evidence="2 3">
    <name type="scientific">Amycolatopsis balhimycina DSM 5908</name>
    <dbReference type="NCBI Taxonomy" id="1081091"/>
    <lineage>
        <taxon>Bacteria</taxon>
        <taxon>Bacillati</taxon>
        <taxon>Actinomycetota</taxon>
        <taxon>Actinomycetes</taxon>
        <taxon>Pseudonocardiales</taxon>
        <taxon>Pseudonocardiaceae</taxon>
        <taxon>Amycolatopsis</taxon>
    </lineage>
</organism>